<organism evidence="6 7">
    <name type="scientific">Tilletia caries</name>
    <name type="common">wheat bunt fungus</name>
    <dbReference type="NCBI Taxonomy" id="13290"/>
    <lineage>
        <taxon>Eukaryota</taxon>
        <taxon>Fungi</taxon>
        <taxon>Dikarya</taxon>
        <taxon>Basidiomycota</taxon>
        <taxon>Ustilaginomycotina</taxon>
        <taxon>Exobasidiomycetes</taxon>
        <taxon>Tilletiales</taxon>
        <taxon>Tilletiaceae</taxon>
        <taxon>Tilletia</taxon>
    </lineage>
</organism>
<sequence length="1209" mass="133754">MLQHTSFLGFAACKVNEEPNGPVIECVKALWTFFHAEYLTISKSNTVDIHSVAMNAAAFDEQCLLCDYFTAYVTLEKQGKLPLLPTPKLLSLAGKADAGIFALFGGQARQGTNEVYLNELQLLFNPASRELFADLSQACAQSGQTPMPTKVVFPSASASRTLPCASCRARHRGPRTFDGSDLRAHTEEGIPRSILRQIFDRPVHWSKATNSGSSITHCVDFGTGGLSGIGALTAFNLQGQGVRVIIASGMHREAAELHDLLKVQREEPLSRRRSNIIKSDQGLRFNFDVNPPLAILAQKLKKPIAYIPLSNAIKDMVGDKSTSENELIGDLQLEFGSLPERGEEMPLEELGSTLNSGYSGTLGKHTTGLVSRIVGGAMVDYILIDNCKEAMVESARYKEVHAPTAPHTEIDTRGNIVYPEAKRIGVRKLEAYVKEMAVGICAGPQINVEKAHENIEKLWMLIKNDTTTARPSSVDAFTMLDDRQPFLNIQRKVAAKWQASQKLTSVYFSLLEEMASNGITFKGQNALLTGVGKGSTGLAIVRGLLAGGARVIITTSSYSRATVEYYQRIYEEVGARGSTLTVVPLNAGSRQNVDSLVDYIHDIMQLDLDFVLPFATILENGRQIDGIDNKSELAHRIMLTNVIRLLRAIKIKKAACGIETRPTLVVLPLSPNHGVFSHSDSDKGPRGSHRTDTRHAQGVLASVLNRFLASYVDGLNTSQLNVDIWSGDAKLRNLRLKTSALDKLCLPIDVKEGYLGDLALSISWSNLKGRPVRVLVENVYLPAAPKNATAVFDEDEEEERAQAAEQEKLVNVGFLGRNKPPAMGMSAADAQKNESFTSSLIIKIIDNVQITVRNTHIRYEDNLSNPLHPFSAGFTLAEFSAVSTDDNWNPAIVQSTVDGIHMLTRFEPLSAYWDTDSTSLAVTGAEQFIMCRKMDADTPKMDAELLLEELGFALDDEQYQDIILVTDLFQFYNRQAQYRRLRPSTKELEENRARALLTFAGQAILNEVHEKHRKWSCDHNMRIETSVNAYVNYFNLSCSHWEPLIDPWTFSLNMDKTITPPSTNFTMSSKRRLELNITTTLIETALTYVWSDVEDKRQRPAPQYLEDGDNTPWRFEDWKSTREHIKESNSNTLSLQIEGMPWERLKHISVDREGGFGQPAAQIESGSASAGVTHGDLVQVKDAPPYPNELEDAVLQNLNARAAPTPSGS</sequence>
<evidence type="ECO:0000313" key="6">
    <source>
        <dbReference type="EMBL" id="CAD6923012.1"/>
    </source>
</evidence>
<keyword evidence="2" id="KW-0813">Transport</keyword>
<dbReference type="Gene3D" id="1.20.1050.120">
    <property type="match status" value="1"/>
</dbReference>
<dbReference type="InterPro" id="IPR026847">
    <property type="entry name" value="VPS13"/>
</dbReference>
<gene>
    <name evidence="6" type="ORF">JKIAZH3_G3148</name>
</gene>
<comment type="similarity">
    <text evidence="1">Belongs to the VPS13 family.</text>
</comment>
<feature type="domain" description="Fatty acid synthase subunit alpha acyl carrier" evidence="5">
    <location>
        <begin position="294"/>
        <end position="379"/>
    </location>
</feature>
<reference evidence="6" key="1">
    <citation type="submission" date="2020-10" db="EMBL/GenBank/DDBJ databases">
        <authorList>
            <person name="Sedaghatjoo S."/>
        </authorList>
    </citation>
    <scope>NUCLEOTIDE SEQUENCE</scope>
    <source>
        <strain evidence="6">AZH3</strain>
    </source>
</reference>
<name>A0ABN7ISF6_9BASI</name>
<dbReference type="PANTHER" id="PTHR16166:SF93">
    <property type="entry name" value="INTERMEMBRANE LIPID TRANSFER PROTEIN VPS13"/>
    <property type="match status" value="1"/>
</dbReference>
<dbReference type="EMBL" id="CAJHJG010002765">
    <property type="protein sequence ID" value="CAD6923012.1"/>
    <property type="molecule type" value="Genomic_DNA"/>
</dbReference>
<feature type="domain" description="Chorein N-terminal" evidence="3">
    <location>
        <begin position="698"/>
        <end position="925"/>
    </location>
</feature>
<keyword evidence="7" id="KW-1185">Reference proteome</keyword>
<protein>
    <submittedName>
        <fullName evidence="6">Uncharacterized protein</fullName>
    </submittedName>
</protein>
<evidence type="ECO:0000259" key="4">
    <source>
        <dbReference type="Pfam" id="PF18314"/>
    </source>
</evidence>
<dbReference type="Gene3D" id="3.40.50.720">
    <property type="entry name" value="NAD(P)-binding Rossmann-like Domain"/>
    <property type="match status" value="1"/>
</dbReference>
<dbReference type="Pfam" id="PF18314">
    <property type="entry name" value="FAS_I_H"/>
    <property type="match status" value="1"/>
</dbReference>
<accession>A0ABN7ISF6</accession>
<evidence type="ECO:0000256" key="1">
    <source>
        <dbReference type="ARBA" id="ARBA00006545"/>
    </source>
</evidence>
<evidence type="ECO:0000256" key="2">
    <source>
        <dbReference type="ARBA" id="ARBA00022448"/>
    </source>
</evidence>
<comment type="caution">
    <text evidence="6">The sequence shown here is derived from an EMBL/GenBank/DDBJ whole genome shotgun (WGS) entry which is preliminary data.</text>
</comment>
<proteinExistence type="inferred from homology"/>
<dbReference type="InterPro" id="IPR026854">
    <property type="entry name" value="VPS13_N"/>
</dbReference>
<evidence type="ECO:0000259" key="5">
    <source>
        <dbReference type="Pfam" id="PF18325"/>
    </source>
</evidence>
<dbReference type="InterPro" id="IPR041550">
    <property type="entry name" value="FASI_helical"/>
</dbReference>
<evidence type="ECO:0000313" key="7">
    <source>
        <dbReference type="Proteomes" id="UP000836402"/>
    </source>
</evidence>
<feature type="domain" description="Fatty acid synthase type I helical" evidence="4">
    <location>
        <begin position="382"/>
        <end position="439"/>
    </location>
</feature>
<dbReference type="Pfam" id="PF12624">
    <property type="entry name" value="VPS13_N"/>
    <property type="match status" value="1"/>
</dbReference>
<dbReference type="Pfam" id="PF18325">
    <property type="entry name" value="Fas_alpha_ACP"/>
    <property type="match status" value="1"/>
</dbReference>
<dbReference type="InterPro" id="IPR001227">
    <property type="entry name" value="Ac_transferase_dom_sf"/>
</dbReference>
<dbReference type="InterPro" id="IPR036291">
    <property type="entry name" value="NAD(P)-bd_dom_sf"/>
</dbReference>
<dbReference type="Proteomes" id="UP000836402">
    <property type="component" value="Unassembled WGS sequence"/>
</dbReference>
<dbReference type="Gene3D" id="3.40.366.10">
    <property type="entry name" value="Malonyl-Coenzyme A Acyl Carrier Protein, domain 2"/>
    <property type="match status" value="2"/>
</dbReference>
<dbReference type="PANTHER" id="PTHR16166">
    <property type="entry name" value="VACUOLAR PROTEIN SORTING-ASSOCIATED PROTEIN VPS13"/>
    <property type="match status" value="1"/>
</dbReference>
<evidence type="ECO:0000259" key="3">
    <source>
        <dbReference type="Pfam" id="PF12624"/>
    </source>
</evidence>
<dbReference type="InterPro" id="IPR040899">
    <property type="entry name" value="Fas_alpha_ACP"/>
</dbReference>
<dbReference type="SUPFAM" id="SSF51735">
    <property type="entry name" value="NAD(P)-binding Rossmann-fold domains"/>
    <property type="match status" value="1"/>
</dbReference>